<feature type="domain" description="GP-PDE" evidence="1">
    <location>
        <begin position="1"/>
        <end position="239"/>
    </location>
</feature>
<evidence type="ECO:0000313" key="2">
    <source>
        <dbReference type="EMBL" id="ODV75179.1"/>
    </source>
</evidence>
<dbReference type="PROSITE" id="PS51704">
    <property type="entry name" value="GP_PDE"/>
    <property type="match status" value="1"/>
</dbReference>
<dbReference type="PANTHER" id="PTHR43805:SF1">
    <property type="entry name" value="GP-PDE DOMAIN-CONTAINING PROTEIN"/>
    <property type="match status" value="1"/>
</dbReference>
<dbReference type="OrthoDB" id="1058301at2759"/>
<feature type="non-terminal residue" evidence="2">
    <location>
        <position position="239"/>
    </location>
</feature>
<dbReference type="InterPro" id="IPR017946">
    <property type="entry name" value="PLC-like_Pdiesterase_TIM-brl"/>
</dbReference>
<dbReference type="GeneID" id="30986496"/>
<dbReference type="AlphaFoldDB" id="A0A1E4S6P9"/>
<dbReference type="Proteomes" id="UP000094389">
    <property type="component" value="Unassembled WGS sequence"/>
</dbReference>
<evidence type="ECO:0000259" key="1">
    <source>
        <dbReference type="PROSITE" id="PS51704"/>
    </source>
</evidence>
<gene>
    <name evidence="2" type="ORF">CYBJADRAFT_111414</name>
</gene>
<dbReference type="OMA" id="RALPECW"/>
<proteinExistence type="predicted"/>
<sequence>YKSKYAENTIAAFQGAIDAGAKCIETDVQLSGDGTVMINHDPRTGRNYDKDLVIGESTLEELKQLKNLQDPALRLLTFKEFLEWAVEQPEETKIMLDIKANNSIMVLAVMQRIMLEVKGDLAYWRRKLIFGFWTLEFYEYAYNAGFIYGFEVINITFSPTIAKRFIEYSLTLPKEFQLRAISLILVATYASEFKQLHEELMIPNGLDLYLWTLNTQADFDLGYRLDCKSFITDDPIAAQ</sequence>
<dbReference type="GO" id="GO:0006629">
    <property type="term" value="P:lipid metabolic process"/>
    <property type="evidence" value="ECO:0007669"/>
    <property type="project" value="InterPro"/>
</dbReference>
<dbReference type="PANTHER" id="PTHR43805">
    <property type="entry name" value="GLYCEROPHOSPHORYL DIESTER PHOSPHODIESTERASE"/>
    <property type="match status" value="1"/>
</dbReference>
<dbReference type="GO" id="GO:0008081">
    <property type="term" value="F:phosphoric diester hydrolase activity"/>
    <property type="evidence" value="ECO:0007669"/>
    <property type="project" value="InterPro"/>
</dbReference>
<dbReference type="RefSeq" id="XP_020072218.1">
    <property type="nucleotide sequence ID" value="XM_020212100.1"/>
</dbReference>
<evidence type="ECO:0000313" key="3">
    <source>
        <dbReference type="Proteomes" id="UP000094389"/>
    </source>
</evidence>
<accession>A0A1E4S6P9</accession>
<dbReference type="SUPFAM" id="SSF51695">
    <property type="entry name" value="PLC-like phosphodiesterases"/>
    <property type="match status" value="1"/>
</dbReference>
<reference evidence="2 3" key="1">
    <citation type="journal article" date="2016" name="Proc. Natl. Acad. Sci. U.S.A.">
        <title>Comparative genomics of biotechnologically important yeasts.</title>
        <authorList>
            <person name="Riley R."/>
            <person name="Haridas S."/>
            <person name="Wolfe K.H."/>
            <person name="Lopes M.R."/>
            <person name="Hittinger C.T."/>
            <person name="Goeker M."/>
            <person name="Salamov A.A."/>
            <person name="Wisecaver J.H."/>
            <person name="Long T.M."/>
            <person name="Calvey C.H."/>
            <person name="Aerts A.L."/>
            <person name="Barry K.W."/>
            <person name="Choi C."/>
            <person name="Clum A."/>
            <person name="Coughlan A.Y."/>
            <person name="Deshpande S."/>
            <person name="Douglass A.P."/>
            <person name="Hanson S.J."/>
            <person name="Klenk H.-P."/>
            <person name="LaButti K.M."/>
            <person name="Lapidus A."/>
            <person name="Lindquist E.A."/>
            <person name="Lipzen A.M."/>
            <person name="Meier-Kolthoff J.P."/>
            <person name="Ohm R.A."/>
            <person name="Otillar R.P."/>
            <person name="Pangilinan J.L."/>
            <person name="Peng Y."/>
            <person name="Rokas A."/>
            <person name="Rosa C.A."/>
            <person name="Scheuner C."/>
            <person name="Sibirny A.A."/>
            <person name="Slot J.C."/>
            <person name="Stielow J.B."/>
            <person name="Sun H."/>
            <person name="Kurtzman C.P."/>
            <person name="Blackwell M."/>
            <person name="Grigoriev I.V."/>
            <person name="Jeffries T.W."/>
        </authorList>
    </citation>
    <scope>NUCLEOTIDE SEQUENCE [LARGE SCALE GENOMIC DNA]</scope>
    <source>
        <strain evidence="3">ATCC 18201 / CBS 1600 / BCRC 20928 / JCM 3617 / NBRC 0987 / NRRL Y-1542</strain>
    </source>
</reference>
<dbReference type="EMBL" id="KV453926">
    <property type="protein sequence ID" value="ODV75179.1"/>
    <property type="molecule type" value="Genomic_DNA"/>
</dbReference>
<dbReference type="STRING" id="983966.A0A1E4S6P9"/>
<organism evidence="2 3">
    <name type="scientific">Cyberlindnera jadinii (strain ATCC 18201 / CBS 1600 / BCRC 20928 / JCM 3617 / NBRC 0987 / NRRL Y-1542)</name>
    <name type="common">Torula yeast</name>
    <name type="synonym">Candida utilis</name>
    <dbReference type="NCBI Taxonomy" id="983966"/>
    <lineage>
        <taxon>Eukaryota</taxon>
        <taxon>Fungi</taxon>
        <taxon>Dikarya</taxon>
        <taxon>Ascomycota</taxon>
        <taxon>Saccharomycotina</taxon>
        <taxon>Saccharomycetes</taxon>
        <taxon>Phaffomycetales</taxon>
        <taxon>Phaffomycetaceae</taxon>
        <taxon>Cyberlindnera</taxon>
    </lineage>
</organism>
<keyword evidence="3" id="KW-1185">Reference proteome</keyword>
<dbReference type="Gene3D" id="3.20.20.190">
    <property type="entry name" value="Phosphatidylinositol (PI) phosphodiesterase"/>
    <property type="match status" value="1"/>
</dbReference>
<protein>
    <submittedName>
        <fullName evidence="2">PLC-like phosphodiesterase</fullName>
    </submittedName>
</protein>
<dbReference type="InterPro" id="IPR030395">
    <property type="entry name" value="GP_PDE_dom"/>
</dbReference>
<feature type="non-terminal residue" evidence="2">
    <location>
        <position position="1"/>
    </location>
</feature>
<dbReference type="Pfam" id="PF03009">
    <property type="entry name" value="GDPD"/>
    <property type="match status" value="1"/>
</dbReference>
<name>A0A1E4S6P9_CYBJN</name>